<evidence type="ECO:0000313" key="1">
    <source>
        <dbReference type="EMBL" id="TBU22724.1"/>
    </source>
</evidence>
<organism evidence="1">
    <name type="scientific">Dichomitus squalens</name>
    <dbReference type="NCBI Taxonomy" id="114155"/>
    <lineage>
        <taxon>Eukaryota</taxon>
        <taxon>Fungi</taxon>
        <taxon>Dikarya</taxon>
        <taxon>Basidiomycota</taxon>
        <taxon>Agaricomycotina</taxon>
        <taxon>Agaricomycetes</taxon>
        <taxon>Polyporales</taxon>
        <taxon>Polyporaceae</taxon>
        <taxon>Dichomitus</taxon>
    </lineage>
</organism>
<accession>A0A4Q9M6S1</accession>
<sequence>MLKGIESVVGTRVSSRPNLDVILIFNCLYRYRNGVDAGLITVYHTLFVDVFSFI</sequence>
<dbReference type="AlphaFoldDB" id="A0A4Q9M6S1"/>
<gene>
    <name evidence="1" type="ORF">BD311DRAFT_769856</name>
</gene>
<proteinExistence type="predicted"/>
<protein>
    <submittedName>
        <fullName evidence="1">Uncharacterized protein</fullName>
    </submittedName>
</protein>
<name>A0A4Q9M6S1_9APHY</name>
<dbReference type="Proteomes" id="UP000292957">
    <property type="component" value="Unassembled WGS sequence"/>
</dbReference>
<reference evidence="1" key="1">
    <citation type="submission" date="2019-01" db="EMBL/GenBank/DDBJ databases">
        <title>Draft genome sequences of three monokaryotic isolates of the white-rot basidiomycete fungus Dichomitus squalens.</title>
        <authorList>
            <consortium name="DOE Joint Genome Institute"/>
            <person name="Lopez S.C."/>
            <person name="Andreopoulos B."/>
            <person name="Pangilinan J."/>
            <person name="Lipzen A."/>
            <person name="Riley R."/>
            <person name="Ahrendt S."/>
            <person name="Ng V."/>
            <person name="Barry K."/>
            <person name="Daum C."/>
            <person name="Grigoriev I.V."/>
            <person name="Hilden K.S."/>
            <person name="Makela M.R."/>
            <person name="de Vries R.P."/>
        </authorList>
    </citation>
    <scope>NUCLEOTIDE SEQUENCE [LARGE SCALE GENOMIC DNA]</scope>
    <source>
        <strain evidence="1">OM18370.1</strain>
    </source>
</reference>
<dbReference type="EMBL" id="ML143529">
    <property type="protein sequence ID" value="TBU22724.1"/>
    <property type="molecule type" value="Genomic_DNA"/>
</dbReference>